<dbReference type="EMBL" id="CP002683">
    <property type="protein sequence ID" value="AEH44107.1"/>
    <property type="molecule type" value="Genomic_DNA"/>
</dbReference>
<feature type="domain" description="CRISPR type III-associated protein" evidence="2">
    <location>
        <begin position="10"/>
        <end position="360"/>
    </location>
</feature>
<dbReference type="HOGENOM" id="CLU_047795_1_0_0"/>
<keyword evidence="4" id="KW-1185">Reference proteome</keyword>
<evidence type="ECO:0000313" key="3">
    <source>
        <dbReference type="EMBL" id="AEH44107.1"/>
    </source>
</evidence>
<gene>
    <name evidence="3" type="ordered locus">Thein_0222</name>
</gene>
<evidence type="ECO:0000256" key="1">
    <source>
        <dbReference type="ARBA" id="ARBA00023118"/>
    </source>
</evidence>
<dbReference type="AlphaFoldDB" id="F8A9G5"/>
<dbReference type="STRING" id="667014.Thein_0222"/>
<dbReference type="Proteomes" id="UP000006793">
    <property type="component" value="Chromosome"/>
</dbReference>
<reference evidence="4" key="1">
    <citation type="submission" date="2011-04" db="EMBL/GenBank/DDBJ databases">
        <title>The complete genome of Thermodesulfatator indicus DSM 15286.</title>
        <authorList>
            <person name="Lucas S."/>
            <person name="Copeland A."/>
            <person name="Lapidus A."/>
            <person name="Bruce D."/>
            <person name="Goodwin L."/>
            <person name="Pitluck S."/>
            <person name="Peters L."/>
            <person name="Kyrpides N."/>
            <person name="Mavromatis K."/>
            <person name="Pagani I."/>
            <person name="Ivanova N."/>
            <person name="Saunders L."/>
            <person name="Detter J.C."/>
            <person name="Tapia R."/>
            <person name="Han C."/>
            <person name="Land M."/>
            <person name="Hauser L."/>
            <person name="Markowitz V."/>
            <person name="Cheng J.-F."/>
            <person name="Hugenholtz P."/>
            <person name="Woyke T."/>
            <person name="Wu D."/>
            <person name="Spring S."/>
            <person name="Schroeder M."/>
            <person name="Brambilla E."/>
            <person name="Klenk H.-P."/>
            <person name="Eisen J.A."/>
        </authorList>
    </citation>
    <scope>NUCLEOTIDE SEQUENCE [LARGE SCALE GENOMIC DNA]</scope>
    <source>
        <strain evidence="4">DSM 15286 / JCM 11887 / CIR29812</strain>
    </source>
</reference>
<dbReference type="InParanoid" id="F8A9G5"/>
<sequence>MYKTHRFLIMTTDPVHIGTGGMRLGRVDNTIVREPGTRLPKIPGTALHGAIRAYAARRYGKPQCAGQGSTEGRKHCGRPTCPICYTFGSIQGEAGSFSGVVSISDARILLFPVYSMVGPVWVSTVGILKEAGFDVSNPSNNSEVKEDEFYSTMKIEKPISLGWLMVDPPKAVEINPPKDLKQWENIKNRIVLVSDKLFSQIVNSNLEVRTSVAINPETGATEEGALYTYEAIPRATFLWFDVVVDDFRGTFPTVTKLSEWENILKNEKEEAKKGLLKKWKLLSDKEDKEEKEKFQKAVKKVFDWINEERFKDVNLEKWKWDNIEATQNNQNILRIIVSGLEWAEHLGIGGMGTRGFGRIKQVVDPWEVQL</sequence>
<dbReference type="eggNOG" id="COG1336">
    <property type="taxonomic scope" value="Bacteria"/>
</dbReference>
<dbReference type="KEGG" id="tid:Thein_0222"/>
<dbReference type="GO" id="GO:0051607">
    <property type="term" value="P:defense response to virus"/>
    <property type="evidence" value="ECO:0007669"/>
    <property type="project" value="UniProtKB-KW"/>
</dbReference>
<proteinExistence type="predicted"/>
<dbReference type="RefSeq" id="WP_013906854.1">
    <property type="nucleotide sequence ID" value="NC_015681.1"/>
</dbReference>
<dbReference type="Pfam" id="PF03787">
    <property type="entry name" value="RAMPs"/>
    <property type="match status" value="1"/>
</dbReference>
<dbReference type="PaxDb" id="667014-Thein_0222"/>
<dbReference type="PANTHER" id="PTHR36700:SF1">
    <property type="entry name" value="CRISPR SYSTEM CMR SUBUNIT CMR4"/>
    <property type="match status" value="1"/>
</dbReference>
<keyword evidence="1" id="KW-0051">Antiviral defense</keyword>
<dbReference type="InterPro" id="IPR005537">
    <property type="entry name" value="RAMP_III_fam"/>
</dbReference>
<dbReference type="NCBIfam" id="TIGR02580">
    <property type="entry name" value="cas_RAMP_Cmr4"/>
    <property type="match status" value="1"/>
</dbReference>
<reference evidence="3 4" key="2">
    <citation type="journal article" date="2012" name="Stand. Genomic Sci.">
        <title>Complete genome sequence of the thermophilic sulfate-reducing ocean bacterium Thermodesulfatator indicus type strain (CIR29812(T)).</title>
        <authorList>
            <person name="Anderson I."/>
            <person name="Saunders E."/>
            <person name="Lapidus A."/>
            <person name="Nolan M."/>
            <person name="Lucas S."/>
            <person name="Tice H."/>
            <person name="Del Rio T.G."/>
            <person name="Cheng J.F."/>
            <person name="Han C."/>
            <person name="Tapia R."/>
            <person name="Goodwin L.A."/>
            <person name="Pitluck S."/>
            <person name="Liolios K."/>
            <person name="Mavromatis K."/>
            <person name="Pagani I."/>
            <person name="Ivanova N."/>
            <person name="Mikhailova N."/>
            <person name="Pati A."/>
            <person name="Chen A."/>
            <person name="Palaniappan K."/>
            <person name="Land M."/>
            <person name="Hauser L."/>
            <person name="Jeffries C.D."/>
            <person name="Chang Y.J."/>
            <person name="Brambilla E.M."/>
            <person name="Rohde M."/>
            <person name="Spring S."/>
            <person name="Goker M."/>
            <person name="Detter J.C."/>
            <person name="Woyke T."/>
            <person name="Bristow J."/>
            <person name="Eisen J.A."/>
            <person name="Markowitz V."/>
            <person name="Hugenholtz P."/>
            <person name="Kyrpides N.C."/>
            <person name="Klenk H.P."/>
        </authorList>
    </citation>
    <scope>NUCLEOTIDE SEQUENCE [LARGE SCALE GENOMIC DNA]</scope>
    <source>
        <strain evidence="4">DSM 15286 / JCM 11887 / CIR29812</strain>
    </source>
</reference>
<dbReference type="PATRIC" id="fig|667014.3.peg.227"/>
<organism evidence="3 4">
    <name type="scientific">Thermodesulfatator indicus (strain DSM 15286 / JCM 11887 / CIR29812)</name>
    <dbReference type="NCBI Taxonomy" id="667014"/>
    <lineage>
        <taxon>Bacteria</taxon>
        <taxon>Pseudomonadati</taxon>
        <taxon>Thermodesulfobacteriota</taxon>
        <taxon>Thermodesulfobacteria</taxon>
        <taxon>Thermodesulfobacteriales</taxon>
        <taxon>Thermodesulfatatoraceae</taxon>
        <taxon>Thermodesulfatator</taxon>
    </lineage>
</organism>
<dbReference type="PANTHER" id="PTHR36700">
    <property type="entry name" value="CRISPR SYSTEM CMR SUBUNIT CMR4"/>
    <property type="match status" value="1"/>
</dbReference>
<evidence type="ECO:0000259" key="2">
    <source>
        <dbReference type="Pfam" id="PF03787"/>
    </source>
</evidence>
<accession>F8A9G5</accession>
<dbReference type="InterPro" id="IPR013410">
    <property type="entry name" value="CRISPR-assoc_RAMP_Cmr4"/>
</dbReference>
<dbReference type="OrthoDB" id="9789361at2"/>
<name>F8A9G5_THEID</name>
<evidence type="ECO:0000313" key="4">
    <source>
        <dbReference type="Proteomes" id="UP000006793"/>
    </source>
</evidence>
<protein>
    <submittedName>
        <fullName evidence="3">CRISPR-associated RAMP protein, Cmr4 family</fullName>
    </submittedName>
</protein>